<evidence type="ECO:0000313" key="2">
    <source>
        <dbReference type="EnsemblMetazoa" id="Aqu2.1.32870_001"/>
    </source>
</evidence>
<name>A0A1X7UY14_AMPQE</name>
<dbReference type="EnsemblMetazoa" id="Aqu2.1.32870_001">
    <property type="protein sequence ID" value="Aqu2.1.32870_001"/>
    <property type="gene ID" value="Aqu2.1.32870"/>
</dbReference>
<sequence length="132" mass="15811">MTLTTARQTTKYNSNLERDRDKETETKRQRQRDRDKETERERARKENEKDKQKNDYYKVQKNIIRSSAWISINHCTNRPNARHSNTANARFWKQVNHLSLCIKMEKECFDSKVNFFSTLVHAGFENGKKSII</sequence>
<evidence type="ECO:0000256" key="1">
    <source>
        <dbReference type="SAM" id="MobiDB-lite"/>
    </source>
</evidence>
<feature type="compositionally biased region" description="Polar residues" evidence="1">
    <location>
        <begin position="1"/>
        <end position="15"/>
    </location>
</feature>
<accession>A0A1X7UY14</accession>
<feature type="region of interest" description="Disordered" evidence="1">
    <location>
        <begin position="1"/>
        <end position="55"/>
    </location>
</feature>
<protein>
    <submittedName>
        <fullName evidence="2">Uncharacterized protein</fullName>
    </submittedName>
</protein>
<reference evidence="2" key="1">
    <citation type="submission" date="2017-05" db="UniProtKB">
        <authorList>
            <consortium name="EnsemblMetazoa"/>
        </authorList>
    </citation>
    <scope>IDENTIFICATION</scope>
</reference>
<feature type="compositionally biased region" description="Basic and acidic residues" evidence="1">
    <location>
        <begin position="16"/>
        <end position="55"/>
    </location>
</feature>
<dbReference type="InParanoid" id="A0A1X7UY14"/>
<organism evidence="2">
    <name type="scientific">Amphimedon queenslandica</name>
    <name type="common">Sponge</name>
    <dbReference type="NCBI Taxonomy" id="400682"/>
    <lineage>
        <taxon>Eukaryota</taxon>
        <taxon>Metazoa</taxon>
        <taxon>Porifera</taxon>
        <taxon>Demospongiae</taxon>
        <taxon>Heteroscleromorpha</taxon>
        <taxon>Haplosclerida</taxon>
        <taxon>Niphatidae</taxon>
        <taxon>Amphimedon</taxon>
    </lineage>
</organism>
<dbReference type="AlphaFoldDB" id="A0A1X7UY14"/>
<proteinExistence type="predicted"/>